<organism evidence="2 3">
    <name type="scientific">Dinoponera quadriceps</name>
    <name type="common">South American ant</name>
    <dbReference type="NCBI Taxonomy" id="609295"/>
    <lineage>
        <taxon>Eukaryota</taxon>
        <taxon>Metazoa</taxon>
        <taxon>Ecdysozoa</taxon>
        <taxon>Arthropoda</taxon>
        <taxon>Hexapoda</taxon>
        <taxon>Insecta</taxon>
        <taxon>Pterygota</taxon>
        <taxon>Neoptera</taxon>
        <taxon>Endopterygota</taxon>
        <taxon>Hymenoptera</taxon>
        <taxon>Apocrita</taxon>
        <taxon>Aculeata</taxon>
        <taxon>Formicoidea</taxon>
        <taxon>Formicidae</taxon>
        <taxon>Ponerinae</taxon>
        <taxon>Ponerini</taxon>
        <taxon>Dinoponera</taxon>
    </lineage>
</organism>
<keyword evidence="1" id="KW-0812">Transmembrane</keyword>
<name>A0A6P3WZ13_DINQU</name>
<keyword evidence="1" id="KW-0472">Membrane</keyword>
<dbReference type="GO" id="GO:0016706">
    <property type="term" value="F:2-oxoglutarate-dependent dioxygenase activity"/>
    <property type="evidence" value="ECO:0007669"/>
    <property type="project" value="TreeGrafter"/>
</dbReference>
<dbReference type="PANTHER" id="PTHR12480">
    <property type="entry name" value="ARGININE DEMETHYLASE AND LYSYL-HYDROXYLASE JMJD"/>
    <property type="match status" value="1"/>
</dbReference>
<dbReference type="GeneID" id="106742579"/>
<evidence type="ECO:0000313" key="2">
    <source>
        <dbReference type="Proteomes" id="UP000515204"/>
    </source>
</evidence>
<accession>A0A6P3WZ13</accession>
<dbReference type="Proteomes" id="UP000515204">
    <property type="component" value="Unplaced"/>
</dbReference>
<dbReference type="KEGG" id="dqu:106742579"/>
<keyword evidence="2" id="KW-1185">Reference proteome</keyword>
<dbReference type="Gene3D" id="2.60.120.650">
    <property type="entry name" value="Cupin"/>
    <property type="match status" value="1"/>
</dbReference>
<dbReference type="AlphaFoldDB" id="A0A6P3WZ13"/>
<evidence type="ECO:0000256" key="1">
    <source>
        <dbReference type="SAM" id="Phobius"/>
    </source>
</evidence>
<sequence>MAEEAAVREAFLRLTEEYIRRGAATCDDLKRANSLAPKSGDRKRVLVVLLLAPFLYVLIRPANPLRSLQETRCLLPNNYLVWEFTRPVADCGYCRDVDAPLILPANLTREEFRAHSYSSRPMIVKNAAHDWPARDRFSLQYFRELYERTDGAYESVEEECQFLHFKSDFTNLREVFAMSERRASHRDGETAWYVGWKNCHPRVLDAMGTLYSAPRFLPEDAEIPYSNYVFLGYEEGAVMHLDYISRLMWQAQVIGSKTWTVAPTPECDSECKPFEFFVDTSDIVLLDTRIWYHGTHVENGEFSLTVTSEYG</sequence>
<dbReference type="PANTHER" id="PTHR12480:SF13">
    <property type="entry name" value="LD14533P"/>
    <property type="match status" value="1"/>
</dbReference>
<dbReference type="SUPFAM" id="SSF51197">
    <property type="entry name" value="Clavaminate synthase-like"/>
    <property type="match status" value="1"/>
</dbReference>
<evidence type="ECO:0000313" key="3">
    <source>
        <dbReference type="RefSeq" id="XP_014471167.1"/>
    </source>
</evidence>
<dbReference type="OrthoDB" id="47883at2759"/>
<protein>
    <submittedName>
        <fullName evidence="3">Uncharacterized protein LOC106742579</fullName>
    </submittedName>
</protein>
<dbReference type="RefSeq" id="XP_014471167.1">
    <property type="nucleotide sequence ID" value="XM_014615681.1"/>
</dbReference>
<keyword evidence="1" id="KW-1133">Transmembrane helix</keyword>
<proteinExistence type="predicted"/>
<reference evidence="3" key="1">
    <citation type="submission" date="2025-08" db="UniProtKB">
        <authorList>
            <consortium name="RefSeq"/>
        </authorList>
    </citation>
    <scope>IDENTIFICATION</scope>
</reference>
<gene>
    <name evidence="3" type="primary">LOC106742579</name>
</gene>
<dbReference type="InterPro" id="IPR050910">
    <property type="entry name" value="JMJD6_ArgDemeth/LysHydrox"/>
</dbReference>
<feature type="transmembrane region" description="Helical" evidence="1">
    <location>
        <begin position="45"/>
        <end position="62"/>
    </location>
</feature>